<organism evidence="2 3">
    <name type="scientific">Caenorhabditis auriculariae</name>
    <dbReference type="NCBI Taxonomy" id="2777116"/>
    <lineage>
        <taxon>Eukaryota</taxon>
        <taxon>Metazoa</taxon>
        <taxon>Ecdysozoa</taxon>
        <taxon>Nematoda</taxon>
        <taxon>Chromadorea</taxon>
        <taxon>Rhabditida</taxon>
        <taxon>Rhabditina</taxon>
        <taxon>Rhabditomorpha</taxon>
        <taxon>Rhabditoidea</taxon>
        <taxon>Rhabditidae</taxon>
        <taxon>Peloderinae</taxon>
        <taxon>Caenorhabditis</taxon>
    </lineage>
</organism>
<keyword evidence="3" id="KW-1185">Reference proteome</keyword>
<proteinExistence type="predicted"/>
<evidence type="ECO:0000256" key="1">
    <source>
        <dbReference type="SAM" id="SignalP"/>
    </source>
</evidence>
<dbReference type="EMBL" id="CAJGYM010000016">
    <property type="protein sequence ID" value="CAD6190508.1"/>
    <property type="molecule type" value="Genomic_DNA"/>
</dbReference>
<comment type="caution">
    <text evidence="2">The sequence shown here is derived from an EMBL/GenBank/DDBJ whole genome shotgun (WGS) entry which is preliminary data.</text>
</comment>
<feature type="signal peptide" evidence="1">
    <location>
        <begin position="1"/>
        <end position="19"/>
    </location>
</feature>
<gene>
    <name evidence="2" type="ORF">CAUJ_LOCUS6427</name>
</gene>
<evidence type="ECO:0000313" key="2">
    <source>
        <dbReference type="EMBL" id="CAD6190508.1"/>
    </source>
</evidence>
<reference evidence="2" key="1">
    <citation type="submission" date="2020-10" db="EMBL/GenBank/DDBJ databases">
        <authorList>
            <person name="Kikuchi T."/>
        </authorList>
    </citation>
    <scope>NUCLEOTIDE SEQUENCE</scope>
    <source>
        <strain evidence="2">NKZ352</strain>
    </source>
</reference>
<dbReference type="Proteomes" id="UP000835052">
    <property type="component" value="Unassembled WGS sequence"/>
</dbReference>
<dbReference type="AlphaFoldDB" id="A0A8S1H7H5"/>
<name>A0A8S1H7H5_9PELO</name>
<accession>A0A8S1H7H5</accession>
<sequence length="117" mass="13281">MQKRYAFCALLLVISSLLASEEVEEEDEEKPHVAWVPIVKRDKNISAAIGESLTEVEEEKLERIGKMLAESYDKMDRDANEGETKIKEKIIGKATNASPVHFVSFFSVFSCILPFMR</sequence>
<keyword evidence="1" id="KW-0732">Signal</keyword>
<evidence type="ECO:0000313" key="3">
    <source>
        <dbReference type="Proteomes" id="UP000835052"/>
    </source>
</evidence>
<feature type="chain" id="PRO_5035783455" evidence="1">
    <location>
        <begin position="20"/>
        <end position="117"/>
    </location>
</feature>
<protein>
    <submittedName>
        <fullName evidence="2">Uncharacterized protein</fullName>
    </submittedName>
</protein>